<evidence type="ECO:0000256" key="2">
    <source>
        <dbReference type="RuleBase" id="RU004324"/>
    </source>
</evidence>
<organism evidence="5 6">
    <name type="scientific">Mangrovimicrobium sediminis</name>
    <dbReference type="NCBI Taxonomy" id="2562682"/>
    <lineage>
        <taxon>Bacteria</taxon>
        <taxon>Pseudomonadati</taxon>
        <taxon>Pseudomonadota</taxon>
        <taxon>Gammaproteobacteria</taxon>
        <taxon>Cellvibrionales</taxon>
        <taxon>Halieaceae</taxon>
        <taxon>Mangrovimicrobium</taxon>
    </lineage>
</organism>
<keyword evidence="1 2" id="KW-0545">Nucleotide biosynthesis</keyword>
<dbReference type="GO" id="GO:0004749">
    <property type="term" value="F:ribose phosphate diphosphokinase activity"/>
    <property type="evidence" value="ECO:0007669"/>
    <property type="project" value="UniProtKB-EC"/>
</dbReference>
<proteinExistence type="inferred from homology"/>
<evidence type="ECO:0000256" key="1">
    <source>
        <dbReference type="ARBA" id="ARBA00022727"/>
    </source>
</evidence>
<dbReference type="SMART" id="SM01400">
    <property type="entry name" value="Pribosyltran_N"/>
    <property type="match status" value="1"/>
</dbReference>
<comment type="caution">
    <text evidence="5">The sequence shown here is derived from an EMBL/GenBank/DDBJ whole genome shotgun (WGS) entry which is preliminary data.</text>
</comment>
<feature type="domain" description="Ribose-phosphate pyrophosphokinase N-terminal" evidence="4">
    <location>
        <begin position="8"/>
        <end position="108"/>
    </location>
</feature>
<reference evidence="5 6" key="1">
    <citation type="submission" date="2019-04" db="EMBL/GenBank/DDBJ databases">
        <title>Taxonomy of novel Haliea sp. from mangrove soil of West Coast of India.</title>
        <authorList>
            <person name="Verma A."/>
            <person name="Kumar P."/>
            <person name="Krishnamurthi S."/>
        </authorList>
    </citation>
    <scope>NUCLEOTIDE SEQUENCE [LARGE SCALE GENOMIC DNA]</scope>
    <source>
        <strain evidence="5 6">SAOS-164</strain>
    </source>
</reference>
<dbReference type="InterPro" id="IPR000836">
    <property type="entry name" value="PRTase_dom"/>
</dbReference>
<evidence type="ECO:0000313" key="6">
    <source>
        <dbReference type="Proteomes" id="UP000298050"/>
    </source>
</evidence>
<dbReference type="Gene3D" id="3.40.50.2020">
    <property type="match status" value="2"/>
</dbReference>
<dbReference type="OrthoDB" id="324294at2"/>
<feature type="domain" description="Phosphoribosyltransferase" evidence="3">
    <location>
        <begin position="140"/>
        <end position="245"/>
    </location>
</feature>
<keyword evidence="6" id="KW-1185">Reference proteome</keyword>
<keyword evidence="5" id="KW-0808">Transferase</keyword>
<dbReference type="CDD" id="cd06223">
    <property type="entry name" value="PRTases_typeI"/>
    <property type="match status" value="1"/>
</dbReference>
<accession>A0A4Z0M577</accession>
<dbReference type="NCBIfam" id="TIGR01251">
    <property type="entry name" value="ribP_PPkin"/>
    <property type="match status" value="1"/>
</dbReference>
<evidence type="ECO:0000259" key="4">
    <source>
        <dbReference type="Pfam" id="PF13793"/>
    </source>
</evidence>
<dbReference type="GO" id="GO:0002189">
    <property type="term" value="C:ribose phosphate diphosphokinase complex"/>
    <property type="evidence" value="ECO:0007669"/>
    <property type="project" value="TreeGrafter"/>
</dbReference>
<dbReference type="GO" id="GO:0006164">
    <property type="term" value="P:purine nucleotide biosynthetic process"/>
    <property type="evidence" value="ECO:0007669"/>
    <property type="project" value="TreeGrafter"/>
</dbReference>
<dbReference type="SUPFAM" id="SSF53271">
    <property type="entry name" value="PRTase-like"/>
    <property type="match status" value="2"/>
</dbReference>
<dbReference type="Proteomes" id="UP000298050">
    <property type="component" value="Unassembled WGS sequence"/>
</dbReference>
<dbReference type="GO" id="GO:0016301">
    <property type="term" value="F:kinase activity"/>
    <property type="evidence" value="ECO:0007669"/>
    <property type="project" value="UniProtKB-KW"/>
</dbReference>
<dbReference type="GO" id="GO:0006015">
    <property type="term" value="P:5-phosphoribose 1-diphosphate biosynthetic process"/>
    <property type="evidence" value="ECO:0007669"/>
    <property type="project" value="TreeGrafter"/>
</dbReference>
<evidence type="ECO:0000259" key="3">
    <source>
        <dbReference type="Pfam" id="PF00156"/>
    </source>
</evidence>
<dbReference type="EC" id="2.7.6.1" evidence="5"/>
<protein>
    <submittedName>
        <fullName evidence="5">Ribose-phosphate diphosphokinase</fullName>
        <ecNumber evidence="5">2.7.6.1</ecNumber>
    </submittedName>
</protein>
<dbReference type="Pfam" id="PF00156">
    <property type="entry name" value="Pribosyltran"/>
    <property type="match status" value="1"/>
</dbReference>
<dbReference type="InterPro" id="IPR029099">
    <property type="entry name" value="Pribosyltran_N"/>
</dbReference>
<dbReference type="RefSeq" id="WP_135442001.1">
    <property type="nucleotide sequence ID" value="NZ_SRLE01000005.1"/>
</dbReference>
<dbReference type="AlphaFoldDB" id="A0A4Z0M577"/>
<dbReference type="InterPro" id="IPR029057">
    <property type="entry name" value="PRTase-like"/>
</dbReference>
<evidence type="ECO:0000313" key="5">
    <source>
        <dbReference type="EMBL" id="TGD74853.1"/>
    </source>
</evidence>
<dbReference type="GO" id="GO:0000287">
    <property type="term" value="F:magnesium ion binding"/>
    <property type="evidence" value="ECO:0007669"/>
    <property type="project" value="InterPro"/>
</dbReference>
<keyword evidence="5" id="KW-0418">Kinase</keyword>
<dbReference type="GO" id="GO:0005737">
    <property type="term" value="C:cytoplasm"/>
    <property type="evidence" value="ECO:0007669"/>
    <property type="project" value="TreeGrafter"/>
</dbReference>
<dbReference type="PANTHER" id="PTHR10210">
    <property type="entry name" value="RIBOSE-PHOSPHATE DIPHOSPHOKINASE FAMILY MEMBER"/>
    <property type="match status" value="1"/>
</dbReference>
<dbReference type="NCBIfam" id="NF005537">
    <property type="entry name" value="PRK07199.1"/>
    <property type="match status" value="1"/>
</dbReference>
<comment type="similarity">
    <text evidence="2">Belongs to the ribose-phosphate pyrophosphokinase family.</text>
</comment>
<name>A0A4Z0M577_9GAMM</name>
<sequence>MLVLAFPDSLPQASALAQALAVDVQAIEVHAFPDGESRLRLPPELPSRVVLMRSLDQPNTKLVELLLAAGTARELGARHLSLVAPYLCYMRQDIAFQPGEAVSQRHVGGFLAGLFDAVITVDPHLHRVSRLQEAVPAHTALALSAAPLMGQFLAARETRPLLLGPDEESGQWVAAVAAAAGLDWLVAGKTRSGDREVSIALPAADYSGREVVLVDDIASTGHTLAQAARALFAAGAARVDVLVTHALFVGDALQQLRAAGIGDIWSSDSVTHPSNAFGLAPALAEALRAEPPK</sequence>
<dbReference type="PANTHER" id="PTHR10210:SF41">
    <property type="entry name" value="RIBOSE-PHOSPHATE PYROPHOSPHOKINASE 1, CHLOROPLASTIC"/>
    <property type="match status" value="1"/>
</dbReference>
<gene>
    <name evidence="5" type="primary">prs</name>
    <name evidence="5" type="ORF">E4634_06575</name>
</gene>
<dbReference type="Pfam" id="PF13793">
    <property type="entry name" value="Pribosyltran_N"/>
    <property type="match status" value="1"/>
</dbReference>
<dbReference type="InterPro" id="IPR005946">
    <property type="entry name" value="Rib-P_diPkinase"/>
</dbReference>
<dbReference type="EMBL" id="SRLE01000005">
    <property type="protein sequence ID" value="TGD74853.1"/>
    <property type="molecule type" value="Genomic_DNA"/>
</dbReference>